<sequence>MKLEVELYPNDYLSDFLIFSTCRKKGILSKDFTKIIPPIYDDIKIAFSSFVWVKRNESWFLMNIQNQKVIGKPFAKVNKFSLNYCCVSENGVDFGFIDIKGEWIISPNYTTGQFLGLHFFGVENKSGKFGIIDLKENIIHPFTLDTLPTFSNVVSYLLKRRKTLKEWLQL</sequence>
<proteinExistence type="predicted"/>
<dbReference type="EMBL" id="JAQZHK010000002">
    <property type="protein sequence ID" value="MDY3512105.1"/>
    <property type="molecule type" value="Genomic_DNA"/>
</dbReference>
<evidence type="ECO:0000313" key="2">
    <source>
        <dbReference type="Proteomes" id="UP001284033"/>
    </source>
</evidence>
<dbReference type="PANTHER" id="PTHR37841">
    <property type="entry name" value="GLR2918 PROTEIN"/>
    <property type="match status" value="1"/>
</dbReference>
<name>A0AAP6HFU9_RIEAN</name>
<reference evidence="1" key="1">
    <citation type="submission" date="2023-01" db="EMBL/GenBank/DDBJ databases">
        <title>Genome-based studies on antimicrobial resistance profiles of Riemerella anatipestifer in China, 1994 to 2021.</title>
        <authorList>
            <person name="Yang Z."/>
            <person name="Zhu D."/>
        </authorList>
    </citation>
    <scope>NUCLEOTIDE SEQUENCE</scope>
    <source>
        <strain evidence="1">RCAD1218</strain>
    </source>
</reference>
<gene>
    <name evidence="1" type="ORF">PG303_02605</name>
</gene>
<accession>A0AAP6HFU9</accession>
<dbReference type="Pfam" id="PF14903">
    <property type="entry name" value="WG_beta_rep"/>
    <property type="match status" value="2"/>
</dbReference>
<dbReference type="PANTHER" id="PTHR37841:SF1">
    <property type="entry name" value="DUF3298 DOMAIN-CONTAINING PROTEIN"/>
    <property type="match status" value="1"/>
</dbReference>
<dbReference type="InterPro" id="IPR032774">
    <property type="entry name" value="WG_beta_rep"/>
</dbReference>
<protein>
    <submittedName>
        <fullName evidence="1">WG repeat-containing protein</fullName>
    </submittedName>
</protein>
<dbReference type="RefSeq" id="WP_154468592.1">
    <property type="nucleotide sequence ID" value="NZ_CP110126.1"/>
</dbReference>
<dbReference type="Proteomes" id="UP001284033">
    <property type="component" value="Unassembled WGS sequence"/>
</dbReference>
<organism evidence="1 2">
    <name type="scientific">Riemerella anatipestifer</name>
    <name type="common">Moraxella anatipestifer</name>
    <dbReference type="NCBI Taxonomy" id="34085"/>
    <lineage>
        <taxon>Bacteria</taxon>
        <taxon>Pseudomonadati</taxon>
        <taxon>Bacteroidota</taxon>
        <taxon>Flavobacteriia</taxon>
        <taxon>Flavobacteriales</taxon>
        <taxon>Weeksellaceae</taxon>
        <taxon>Riemerella</taxon>
    </lineage>
</organism>
<evidence type="ECO:0000313" key="1">
    <source>
        <dbReference type="EMBL" id="MDY3512105.1"/>
    </source>
</evidence>
<comment type="caution">
    <text evidence="1">The sequence shown here is derived from an EMBL/GenBank/DDBJ whole genome shotgun (WGS) entry which is preliminary data.</text>
</comment>
<dbReference type="AlphaFoldDB" id="A0AAP6HFU9"/>